<evidence type="ECO:0000256" key="11">
    <source>
        <dbReference type="SAM" id="MobiDB-lite"/>
    </source>
</evidence>
<keyword evidence="4" id="KW-0813">Transport</keyword>
<organism evidence="13 14">
    <name type="scientific">Anabas testudineus</name>
    <name type="common">Climbing perch</name>
    <name type="synonym">Anthias testudineus</name>
    <dbReference type="NCBI Taxonomy" id="64144"/>
    <lineage>
        <taxon>Eukaryota</taxon>
        <taxon>Metazoa</taxon>
        <taxon>Chordata</taxon>
        <taxon>Craniata</taxon>
        <taxon>Vertebrata</taxon>
        <taxon>Euteleostomi</taxon>
        <taxon>Actinopterygii</taxon>
        <taxon>Neopterygii</taxon>
        <taxon>Teleostei</taxon>
        <taxon>Neoteleostei</taxon>
        <taxon>Acanthomorphata</taxon>
        <taxon>Anabantaria</taxon>
        <taxon>Anabantiformes</taxon>
        <taxon>Anabantoidei</taxon>
        <taxon>Anabantidae</taxon>
        <taxon>Anabas</taxon>
    </lineage>
</organism>
<dbReference type="InterPro" id="IPR035999">
    <property type="entry name" value="Sec7_dom_sf"/>
</dbReference>
<dbReference type="InterPro" id="IPR032629">
    <property type="entry name" value="DCB_dom"/>
</dbReference>
<dbReference type="SUPFAM" id="SSF48425">
    <property type="entry name" value="Sec7 domain"/>
    <property type="match status" value="1"/>
</dbReference>
<name>A0A7N6FB90_ANATE</name>
<dbReference type="PANTHER" id="PTHR10663">
    <property type="entry name" value="GUANYL-NUCLEOTIDE EXCHANGE FACTOR"/>
    <property type="match status" value="1"/>
</dbReference>
<dbReference type="Gene3D" id="1.10.1000.11">
    <property type="entry name" value="Arf Nucleotide-binding Site Opener,domain 2"/>
    <property type="match status" value="1"/>
</dbReference>
<dbReference type="GO" id="GO:0005794">
    <property type="term" value="C:Golgi apparatus"/>
    <property type="evidence" value="ECO:0007669"/>
    <property type="project" value="UniProtKB-SubCell"/>
</dbReference>
<dbReference type="GeneTree" id="ENSGT00940000158950"/>
<dbReference type="Pfam" id="PF01369">
    <property type="entry name" value="Sec7"/>
    <property type="match status" value="1"/>
</dbReference>
<dbReference type="SMART" id="SM00222">
    <property type="entry name" value="Sec7"/>
    <property type="match status" value="1"/>
</dbReference>
<dbReference type="PANTHER" id="PTHR10663:SF124">
    <property type="entry name" value="BREFELDIN A-INHIBITED GUANINE NUCLEOTIDE-EXCHANGE PROTEIN 2"/>
    <property type="match status" value="1"/>
</dbReference>
<keyword evidence="10" id="KW-0472">Membrane</keyword>
<reference evidence="13" key="1">
    <citation type="submission" date="2021-04" db="EMBL/GenBank/DDBJ databases">
        <authorList>
            <consortium name="Wellcome Sanger Institute Data Sharing"/>
        </authorList>
    </citation>
    <scope>NUCLEOTIDE SEQUENCE [LARGE SCALE GENOMIC DNA]</scope>
</reference>
<feature type="compositionally biased region" description="Low complexity" evidence="11">
    <location>
        <begin position="250"/>
        <end position="265"/>
    </location>
</feature>
<dbReference type="CDD" id="cd00171">
    <property type="entry name" value="Sec7"/>
    <property type="match status" value="1"/>
</dbReference>
<dbReference type="GO" id="GO:0016020">
    <property type="term" value="C:membrane"/>
    <property type="evidence" value="ECO:0007669"/>
    <property type="project" value="UniProtKB-SubCell"/>
</dbReference>
<dbReference type="GO" id="GO:0015031">
    <property type="term" value="P:protein transport"/>
    <property type="evidence" value="ECO:0007669"/>
    <property type="project" value="UniProtKB-KW"/>
</dbReference>
<evidence type="ECO:0000256" key="7">
    <source>
        <dbReference type="ARBA" id="ARBA00022658"/>
    </source>
</evidence>
<dbReference type="InterPro" id="IPR023394">
    <property type="entry name" value="Sec7_C_sf"/>
</dbReference>
<keyword evidence="9" id="KW-0333">Golgi apparatus</keyword>
<dbReference type="FunFam" id="1.10.1000.11:FF:000003">
    <property type="entry name" value="Brefeldin A-inhibited guanine nucleotide-exchange protein 1"/>
    <property type="match status" value="1"/>
</dbReference>
<keyword evidence="7" id="KW-0344">Guanine-nucleotide releasing factor</keyword>
<evidence type="ECO:0000313" key="13">
    <source>
        <dbReference type="Ensembl" id="ENSATEP00000048601.1"/>
    </source>
</evidence>
<dbReference type="InterPro" id="IPR016024">
    <property type="entry name" value="ARM-type_fold"/>
</dbReference>
<dbReference type="Proteomes" id="UP000265040">
    <property type="component" value="Chromosome 7"/>
</dbReference>
<dbReference type="GO" id="GO:0032012">
    <property type="term" value="P:regulation of ARF protein signal transduction"/>
    <property type="evidence" value="ECO:0007669"/>
    <property type="project" value="InterPro"/>
</dbReference>
<evidence type="ECO:0000256" key="8">
    <source>
        <dbReference type="ARBA" id="ARBA00022927"/>
    </source>
</evidence>
<accession>A0A7N6FB90</accession>
<evidence type="ECO:0000256" key="4">
    <source>
        <dbReference type="ARBA" id="ARBA00022448"/>
    </source>
</evidence>
<dbReference type="GO" id="GO:0005085">
    <property type="term" value="F:guanyl-nucleotide exchange factor activity"/>
    <property type="evidence" value="ECO:0007669"/>
    <property type="project" value="UniProtKB-KW"/>
</dbReference>
<evidence type="ECO:0000256" key="6">
    <source>
        <dbReference type="ARBA" id="ARBA00022553"/>
    </source>
</evidence>
<feature type="region of interest" description="Disordered" evidence="11">
    <location>
        <begin position="205"/>
        <end position="297"/>
    </location>
</feature>
<dbReference type="InterPro" id="IPR032691">
    <property type="entry name" value="Mon2/Sec7/BIG1-like_HUS"/>
</dbReference>
<dbReference type="InterPro" id="IPR046455">
    <property type="entry name" value="Sec7/BIG1-like_C"/>
</dbReference>
<evidence type="ECO:0000256" key="1">
    <source>
        <dbReference type="ARBA" id="ARBA00004370"/>
    </source>
</evidence>
<keyword evidence="8" id="KW-0653">Protein transport</keyword>
<keyword evidence="5" id="KW-0963">Cytoplasm</keyword>
<sequence>MYPPLKTKSMFLSRALEKILADKEVKRSQHSQLRKACQVALDEIKAELEKQKDGTVVPPRANYIEADKYVLPFELACQSKSPRIVSTSLDCLQKLIAYGHITGNAPDSRTPGKRLIDRLVETICNCFQGPQTDEGVQLQIIKALLTAVTSPHIEIHEGTVLLTVRTCYNIYLASKNLINQTTAKATLTQMLNVIFTRMENQAVSSALEAQEQEKDRLRLPQQNPSPVPGGRRSGSPRSDRTPTPDPQSSPSPAASTPDLTTTSSTPPLPATDQDQASDTPAVNGGDSGQVNEGQVTPSRAVLVQKHFRARRPRLVFIWNDFGPLFQDAEALQGPHNAARFSHILQKDAFLVFRSLCKLSMKPLADGPPDPKSHELRSKIVSLQLLLSVLQGAGPVFRTHEMFVNAIKQYLCVALSKNGVSSVPEVFELSLAIFLTLLSHFKVHLKMQIEVFFREIFLTILETSTSSFEHKWMVIQTLTRICADAQCVVDIYVNYDCDLNAANIFERLVNDLSKIAQGRSGQELGMTPLQELSLRKKGLECLVSILKCMVEWSKDMYVNPNLQANLGQEHPSDSDAGELKLSEQLAGRRDSISSLDSTVSSSVAISQADHPEQYEVIKQQKDIIEHGIELFNKKPKRGIQYLQDQGMLGSTAEDIAQFLHQEDRLDTTQVGEFLGENVKFNKEVMYCYVDQLDFCGKDFVSALRVFLEGFRLPGEAQKIDRLMEKFAARYLECNQGQTLFASADTAYVLAYSIIMLTTDLHSPQVKNKMTKEQYIKMNRGINDSKDLPEEYLSSIYDEIAGKKIAMKESKEFSITPKSTKQSVASEKQRRLLYNMEMEQMAKTAKALMEAVSHAQAPFFSATHLEHVRPMFKLAWTPLLAAFSVGLQDCDDPEVASLCLEGIRCAIRIACIFNMQLERDAYVQALARFTLLTASSSITEMKQKNIDTIKTLITVAHTDGNYLGNSWHEILRCISQLELAQLIGTGVKTRYISGVVREREVGIKGLPSGNLVGSQDKRQMAHIQESVGETSSQSVVVAVDRIFTGSTRLDGNAIVDFVRWLCAVSMDELASAHQPRMFSLQKIVEISYYNMNRIRLQWSRIWQVIGDHFNKVGCNPIEDVAIFAVDSLRQLSMKFLEKGELANFRFQKDFLRPFEHIMKKNRSPTIRDMVIRCVAQMVNSQAANIRSGWKNIFSVFHQAASDHDETIVELAFQTTGHIVSDPDLEHFAAAIDSFQDAVKCLSEFVCNAAFPDTSMEAIRLIRHCAKYVSERPQALREYTSDDMNVAPGDRVWVRGWFPILFELSCIINRCKLDVRTRGLTVMFEIMKSYGHTFEKHWWHDLFRIVFRIFDNMKLPEQQTEKTEWMTTTCNHALYAICDVFTQFYEPLSEILLADIFTQLQWCVRQDNEQLARSGTNCLENLVILNGEKFSPEVWNITCSCMLEIFQNTSPHILLTWRPAGQDEETADGKLPLLIVSTHVFFCATGVSDQKLFAGLLIKCVVQLELIQTIDNIVFFPATSKKEDAENMAAAQRGALEESEANGGELCPDQGMYKYMTSAHLFKLLDCLLESHNFAKDFNSNNEQRTALWRAGFKGKSKPNLLKQETSSLACSLRILFRMYSDPQLQDSWPDIQTRLLLVCSEALAYFIGLTSESHREAWNSLLMLLLTRTLRLPDDKFKPHASCYYPQLCEMMQFDLIPELRAVLRRFFLRIGSVFHISAPEGAPARTPAS</sequence>
<evidence type="ECO:0000256" key="2">
    <source>
        <dbReference type="ARBA" id="ARBA00004556"/>
    </source>
</evidence>
<keyword evidence="14" id="KW-1185">Reference proteome</keyword>
<protein>
    <recommendedName>
        <fullName evidence="12">SEC7 domain-containing protein</fullName>
    </recommendedName>
</protein>
<feature type="domain" description="SEC7" evidence="12">
    <location>
        <begin position="612"/>
        <end position="801"/>
    </location>
</feature>
<reference evidence="13" key="2">
    <citation type="submission" date="2025-08" db="UniProtKB">
        <authorList>
            <consortium name="Ensembl"/>
        </authorList>
    </citation>
    <scope>IDENTIFICATION</scope>
</reference>
<dbReference type="SUPFAM" id="SSF48371">
    <property type="entry name" value="ARM repeat"/>
    <property type="match status" value="1"/>
</dbReference>
<evidence type="ECO:0000256" key="5">
    <source>
        <dbReference type="ARBA" id="ARBA00022490"/>
    </source>
</evidence>
<dbReference type="Pfam" id="PF16213">
    <property type="entry name" value="DCB"/>
    <property type="match status" value="1"/>
</dbReference>
<feature type="compositionally biased region" description="Polar residues" evidence="11">
    <location>
        <begin position="288"/>
        <end position="297"/>
    </location>
</feature>
<dbReference type="PROSITE" id="PS50190">
    <property type="entry name" value="SEC7"/>
    <property type="match status" value="1"/>
</dbReference>
<dbReference type="InterPro" id="IPR000904">
    <property type="entry name" value="Sec7_dom"/>
</dbReference>
<dbReference type="Pfam" id="PF20252">
    <property type="entry name" value="BIG2_C"/>
    <property type="match status" value="1"/>
</dbReference>
<dbReference type="Pfam" id="PF12783">
    <property type="entry name" value="Sec7-like_HUS"/>
    <property type="match status" value="1"/>
</dbReference>
<dbReference type="GO" id="GO:0048471">
    <property type="term" value="C:perinuclear region of cytoplasm"/>
    <property type="evidence" value="ECO:0007669"/>
    <property type="project" value="UniProtKB-SubCell"/>
</dbReference>
<dbReference type="Pfam" id="PF09324">
    <property type="entry name" value="Sec7-like_HDS"/>
    <property type="match status" value="1"/>
</dbReference>
<dbReference type="Ensembl" id="ENSATET00000065596.2">
    <property type="protein sequence ID" value="ENSATEP00000048601.1"/>
    <property type="gene ID" value="ENSATEG00000000879.3"/>
</dbReference>
<gene>
    <name evidence="13" type="primary">ARFGEF2</name>
</gene>
<evidence type="ECO:0000259" key="12">
    <source>
        <dbReference type="PROSITE" id="PS50190"/>
    </source>
</evidence>
<dbReference type="FunFam" id="1.25.10.10:FF:000143">
    <property type="entry name" value="ADP-ribosylation factor guanine nucleotide-exchange factor 2 (brefeldin A-inhibited)"/>
    <property type="match status" value="1"/>
</dbReference>
<dbReference type="Gene3D" id="1.25.10.10">
    <property type="entry name" value="Leucine-rich Repeat Variant"/>
    <property type="match status" value="1"/>
</dbReference>
<dbReference type="Gene3D" id="1.10.220.20">
    <property type="match status" value="1"/>
</dbReference>
<dbReference type="FunFam" id="1.10.220.20:FF:000002">
    <property type="entry name" value="Brefeldin A-inhibited guanine nucleotide-exchange protein 1"/>
    <property type="match status" value="1"/>
</dbReference>
<dbReference type="InterPro" id="IPR011989">
    <property type="entry name" value="ARM-like"/>
</dbReference>
<evidence type="ECO:0000256" key="3">
    <source>
        <dbReference type="ARBA" id="ARBA00004601"/>
    </source>
</evidence>
<keyword evidence="6" id="KW-0597">Phosphoprotein</keyword>
<reference evidence="13" key="3">
    <citation type="submission" date="2025-09" db="UniProtKB">
        <authorList>
            <consortium name="Ensembl"/>
        </authorList>
    </citation>
    <scope>IDENTIFICATION</scope>
</reference>
<comment type="subcellular location">
    <subcellularLocation>
        <location evidence="2">Cytoplasm</location>
        <location evidence="2">Perinuclear region</location>
    </subcellularLocation>
    <subcellularLocation>
        <location evidence="3">Golgi apparatus</location>
        <location evidence="3">trans-Golgi network</location>
    </subcellularLocation>
    <subcellularLocation>
        <location evidence="1">Membrane</location>
    </subcellularLocation>
</comment>
<dbReference type="InterPro" id="IPR015403">
    <property type="entry name" value="Mon2/Sec7/BIG1-like_HDS"/>
</dbReference>
<evidence type="ECO:0000313" key="14">
    <source>
        <dbReference type="Proteomes" id="UP000265040"/>
    </source>
</evidence>
<proteinExistence type="predicted"/>
<evidence type="ECO:0000256" key="9">
    <source>
        <dbReference type="ARBA" id="ARBA00023034"/>
    </source>
</evidence>
<evidence type="ECO:0000256" key="10">
    <source>
        <dbReference type="ARBA" id="ARBA00023136"/>
    </source>
</evidence>